<keyword evidence="5 8" id="KW-0408">Iron</keyword>
<evidence type="ECO:0000256" key="4">
    <source>
        <dbReference type="ARBA" id="ARBA00022982"/>
    </source>
</evidence>
<dbReference type="InterPro" id="IPR017896">
    <property type="entry name" value="4Fe4S_Fe-S-bd"/>
</dbReference>
<comment type="caution">
    <text evidence="10">The sequence shown here is derived from an EMBL/GenBank/DDBJ whole genome shotgun (WGS) entry which is preliminary data.</text>
</comment>
<dbReference type="PROSITE" id="PS51379">
    <property type="entry name" value="4FE4S_FER_2"/>
    <property type="match status" value="1"/>
</dbReference>
<dbReference type="PANTHER" id="PTHR36923">
    <property type="entry name" value="FERREDOXIN"/>
    <property type="match status" value="1"/>
</dbReference>
<dbReference type="PANTHER" id="PTHR36923:SF3">
    <property type="entry name" value="FERREDOXIN"/>
    <property type="match status" value="1"/>
</dbReference>
<dbReference type="RefSeq" id="WP_357782412.1">
    <property type="nucleotide sequence ID" value="NZ_JBFAKC010000004.1"/>
</dbReference>
<keyword evidence="11" id="KW-1185">Reference proteome</keyword>
<organism evidence="10 11">
    <name type="scientific">Nocardia aurea</name>
    <dbReference type="NCBI Taxonomy" id="2144174"/>
    <lineage>
        <taxon>Bacteria</taxon>
        <taxon>Bacillati</taxon>
        <taxon>Actinomycetota</taxon>
        <taxon>Actinomycetes</taxon>
        <taxon>Mycobacteriales</taxon>
        <taxon>Nocardiaceae</taxon>
        <taxon>Nocardia</taxon>
    </lineage>
</organism>
<comment type="function">
    <text evidence="8">Ferredoxins are iron-sulfur proteins that transfer electrons in a wide variety of metabolic reactions.</text>
</comment>
<dbReference type="SUPFAM" id="SSF54862">
    <property type="entry name" value="4Fe-4S ferredoxins"/>
    <property type="match status" value="1"/>
</dbReference>
<evidence type="ECO:0000313" key="11">
    <source>
        <dbReference type="Proteomes" id="UP001551695"/>
    </source>
</evidence>
<evidence type="ECO:0000256" key="1">
    <source>
        <dbReference type="ARBA" id="ARBA00001927"/>
    </source>
</evidence>
<evidence type="ECO:0000256" key="6">
    <source>
        <dbReference type="ARBA" id="ARBA00023014"/>
    </source>
</evidence>
<evidence type="ECO:0000256" key="8">
    <source>
        <dbReference type="RuleBase" id="RU368020"/>
    </source>
</evidence>
<dbReference type="InterPro" id="IPR001080">
    <property type="entry name" value="3Fe4S_ferredoxin"/>
</dbReference>
<proteinExistence type="predicted"/>
<evidence type="ECO:0000256" key="5">
    <source>
        <dbReference type="ARBA" id="ARBA00023004"/>
    </source>
</evidence>
<keyword evidence="7" id="KW-0003">3Fe-4S</keyword>
<sequence length="79" mass="8033">MPGWTVEVDRDVCLGCGVCAAYAPGAFDQDEDGIVVFLGASAETSTSIRAAVDGCPTGALRLVADDIGTDEILANDKGV</sequence>
<evidence type="ECO:0000259" key="9">
    <source>
        <dbReference type="PROSITE" id="PS51379"/>
    </source>
</evidence>
<evidence type="ECO:0000256" key="7">
    <source>
        <dbReference type="ARBA" id="ARBA00023291"/>
    </source>
</evidence>
<gene>
    <name evidence="10" type="ORF">AB0I48_11145</name>
</gene>
<keyword evidence="6 8" id="KW-0411">Iron-sulfur</keyword>
<dbReference type="Pfam" id="PF13370">
    <property type="entry name" value="Fer4_13"/>
    <property type="match status" value="1"/>
</dbReference>
<protein>
    <recommendedName>
        <fullName evidence="8">Ferredoxin</fullName>
    </recommendedName>
</protein>
<dbReference type="Proteomes" id="UP001551695">
    <property type="component" value="Unassembled WGS sequence"/>
</dbReference>
<keyword evidence="2 8" id="KW-0813">Transport</keyword>
<accession>A0ABV3FRQ6</accession>
<evidence type="ECO:0000256" key="3">
    <source>
        <dbReference type="ARBA" id="ARBA00022723"/>
    </source>
</evidence>
<keyword evidence="4 8" id="KW-0249">Electron transport</keyword>
<keyword evidence="3 8" id="KW-0479">Metal-binding</keyword>
<feature type="domain" description="4Fe-4S ferredoxin-type" evidence="9">
    <location>
        <begin position="4"/>
        <end position="32"/>
    </location>
</feature>
<dbReference type="PRINTS" id="PR00352">
    <property type="entry name" value="3FE4SFRDOXIN"/>
</dbReference>
<evidence type="ECO:0000256" key="2">
    <source>
        <dbReference type="ARBA" id="ARBA00022448"/>
    </source>
</evidence>
<comment type="cofactor">
    <cofactor evidence="1">
        <name>[3Fe-4S] cluster</name>
        <dbReference type="ChEBI" id="CHEBI:21137"/>
    </cofactor>
</comment>
<evidence type="ECO:0000313" key="10">
    <source>
        <dbReference type="EMBL" id="MEV0708112.1"/>
    </source>
</evidence>
<dbReference type="EMBL" id="JBFAKC010000004">
    <property type="protein sequence ID" value="MEV0708112.1"/>
    <property type="molecule type" value="Genomic_DNA"/>
</dbReference>
<dbReference type="InterPro" id="IPR051269">
    <property type="entry name" value="Fe-S_cluster_ET"/>
</dbReference>
<reference evidence="10 11" key="1">
    <citation type="submission" date="2024-06" db="EMBL/GenBank/DDBJ databases">
        <title>The Natural Products Discovery Center: Release of the First 8490 Sequenced Strains for Exploring Actinobacteria Biosynthetic Diversity.</title>
        <authorList>
            <person name="Kalkreuter E."/>
            <person name="Kautsar S.A."/>
            <person name="Yang D."/>
            <person name="Bader C.D."/>
            <person name="Teijaro C.N."/>
            <person name="Fluegel L."/>
            <person name="Davis C.M."/>
            <person name="Simpson J.R."/>
            <person name="Lauterbach L."/>
            <person name="Steele A.D."/>
            <person name="Gui C."/>
            <person name="Meng S."/>
            <person name="Li G."/>
            <person name="Viehrig K."/>
            <person name="Ye F."/>
            <person name="Su P."/>
            <person name="Kiefer A.F."/>
            <person name="Nichols A."/>
            <person name="Cepeda A.J."/>
            <person name="Yan W."/>
            <person name="Fan B."/>
            <person name="Jiang Y."/>
            <person name="Adhikari A."/>
            <person name="Zheng C.-J."/>
            <person name="Schuster L."/>
            <person name="Cowan T.M."/>
            <person name="Smanski M.J."/>
            <person name="Chevrette M.G."/>
            <person name="De Carvalho L.P.S."/>
            <person name="Shen B."/>
        </authorList>
    </citation>
    <scope>NUCLEOTIDE SEQUENCE [LARGE SCALE GENOMIC DNA]</scope>
    <source>
        <strain evidence="10 11">NPDC050403</strain>
    </source>
</reference>
<name>A0ABV3FRQ6_9NOCA</name>
<dbReference type="Gene3D" id="3.30.70.20">
    <property type="match status" value="1"/>
</dbReference>